<evidence type="ECO:0000256" key="7">
    <source>
        <dbReference type="RuleBase" id="RU000492"/>
    </source>
</evidence>
<dbReference type="InterPro" id="IPR000629">
    <property type="entry name" value="RNA-helicase_DEAD-box_CS"/>
</dbReference>
<keyword evidence="4 7" id="KW-0347">Helicase</keyword>
<dbReference type="OrthoDB" id="196131at2759"/>
<dbReference type="EC" id="3.6.4.13" evidence="1"/>
<evidence type="ECO:0000259" key="10">
    <source>
        <dbReference type="PROSITE" id="PS51194"/>
    </source>
</evidence>
<dbReference type="PROSITE" id="PS51194">
    <property type="entry name" value="HELICASE_CTER"/>
    <property type="match status" value="1"/>
</dbReference>
<dbReference type="GO" id="GO:0003676">
    <property type="term" value="F:nucleic acid binding"/>
    <property type="evidence" value="ECO:0007669"/>
    <property type="project" value="InterPro"/>
</dbReference>
<accession>A0A023BD09</accession>
<dbReference type="Gene3D" id="3.40.50.300">
    <property type="entry name" value="P-loop containing nucleotide triphosphate hydrolases"/>
    <property type="match status" value="2"/>
</dbReference>
<dbReference type="PROSITE" id="PS51192">
    <property type="entry name" value="HELICASE_ATP_BIND_1"/>
    <property type="match status" value="1"/>
</dbReference>
<keyword evidence="13" id="KW-1185">Reference proteome</keyword>
<keyword evidence="3 7" id="KW-0378">Hydrolase</keyword>
<dbReference type="GeneID" id="22910571"/>
<feature type="compositionally biased region" description="Basic and acidic residues" evidence="8">
    <location>
        <begin position="84"/>
        <end position="101"/>
    </location>
</feature>
<reference evidence="12" key="1">
    <citation type="submission" date="2013-12" db="EMBL/GenBank/DDBJ databases">
        <authorList>
            <person name="Omoto C.K."/>
            <person name="Sibley D."/>
            <person name="Venepally P."/>
            <person name="Hadjithomas M."/>
            <person name="Karamycheva S."/>
            <person name="Brunk B."/>
            <person name="Roos D."/>
            <person name="Caler E."/>
            <person name="Lorenzi H."/>
        </authorList>
    </citation>
    <scope>NUCLEOTIDE SEQUENCE</scope>
</reference>
<dbReference type="eggNOG" id="KOG0331">
    <property type="taxonomic scope" value="Eukaryota"/>
</dbReference>
<gene>
    <name evidence="12" type="ORF">GNI_008310</name>
</gene>
<organism evidence="12 13">
    <name type="scientific">Gregarina niphandrodes</name>
    <name type="common">Septate eugregarine</name>
    <dbReference type="NCBI Taxonomy" id="110365"/>
    <lineage>
        <taxon>Eukaryota</taxon>
        <taxon>Sar</taxon>
        <taxon>Alveolata</taxon>
        <taxon>Apicomplexa</taxon>
        <taxon>Conoidasida</taxon>
        <taxon>Gregarinasina</taxon>
        <taxon>Eugregarinorida</taxon>
        <taxon>Gregarinidae</taxon>
        <taxon>Gregarina</taxon>
    </lineage>
</organism>
<name>A0A023BD09_GRENI</name>
<dbReference type="OMA" id="SERDYVM"/>
<dbReference type="EMBL" id="AFNH02000062">
    <property type="protein sequence ID" value="EZG87066.1"/>
    <property type="molecule type" value="Genomic_DNA"/>
</dbReference>
<feature type="domain" description="Helicase C-terminal" evidence="10">
    <location>
        <begin position="397"/>
        <end position="545"/>
    </location>
</feature>
<dbReference type="Pfam" id="PF00271">
    <property type="entry name" value="Helicase_C"/>
    <property type="match status" value="1"/>
</dbReference>
<dbReference type="Pfam" id="PF00270">
    <property type="entry name" value="DEAD"/>
    <property type="match status" value="1"/>
</dbReference>
<evidence type="ECO:0000256" key="8">
    <source>
        <dbReference type="SAM" id="MobiDB-lite"/>
    </source>
</evidence>
<protein>
    <recommendedName>
        <fullName evidence="1">RNA helicase</fullName>
        <ecNumber evidence="1">3.6.4.13</ecNumber>
    </recommendedName>
</protein>
<evidence type="ECO:0000256" key="6">
    <source>
        <dbReference type="PROSITE-ProRule" id="PRU00552"/>
    </source>
</evidence>
<dbReference type="GO" id="GO:0003724">
    <property type="term" value="F:RNA helicase activity"/>
    <property type="evidence" value="ECO:0007669"/>
    <property type="project" value="UniProtKB-EC"/>
</dbReference>
<dbReference type="InterPro" id="IPR027417">
    <property type="entry name" value="P-loop_NTPase"/>
</dbReference>
<dbReference type="SMART" id="SM00487">
    <property type="entry name" value="DEXDc"/>
    <property type="match status" value="1"/>
</dbReference>
<dbReference type="SUPFAM" id="SSF52540">
    <property type="entry name" value="P-loop containing nucleoside triphosphate hydrolases"/>
    <property type="match status" value="1"/>
</dbReference>
<dbReference type="CDD" id="cd18787">
    <property type="entry name" value="SF2_C_DEAD"/>
    <property type="match status" value="1"/>
</dbReference>
<dbReference type="InterPro" id="IPR014014">
    <property type="entry name" value="RNA_helicase_DEAD_Q_motif"/>
</dbReference>
<evidence type="ECO:0000256" key="1">
    <source>
        <dbReference type="ARBA" id="ARBA00012552"/>
    </source>
</evidence>
<feature type="short sequence motif" description="Q motif" evidence="6">
    <location>
        <begin position="163"/>
        <end position="191"/>
    </location>
</feature>
<evidence type="ECO:0000256" key="3">
    <source>
        <dbReference type="ARBA" id="ARBA00022801"/>
    </source>
</evidence>
<evidence type="ECO:0000259" key="11">
    <source>
        <dbReference type="PROSITE" id="PS51195"/>
    </source>
</evidence>
<evidence type="ECO:0000313" key="13">
    <source>
        <dbReference type="Proteomes" id="UP000019763"/>
    </source>
</evidence>
<feature type="domain" description="DEAD-box RNA helicase Q" evidence="11">
    <location>
        <begin position="163"/>
        <end position="191"/>
    </location>
</feature>
<evidence type="ECO:0000256" key="5">
    <source>
        <dbReference type="ARBA" id="ARBA00022840"/>
    </source>
</evidence>
<proteinExistence type="inferred from homology"/>
<dbReference type="InterPro" id="IPR014001">
    <property type="entry name" value="Helicase_ATP-bd"/>
</dbReference>
<dbReference type="PROSITE" id="PS00039">
    <property type="entry name" value="DEAD_ATP_HELICASE"/>
    <property type="match status" value="1"/>
</dbReference>
<keyword evidence="2 7" id="KW-0547">Nucleotide-binding</keyword>
<dbReference type="FunFam" id="3.40.50.300:FF:000008">
    <property type="entry name" value="ATP-dependent RNA helicase RhlB"/>
    <property type="match status" value="1"/>
</dbReference>
<dbReference type="RefSeq" id="XP_011128708.1">
    <property type="nucleotide sequence ID" value="XM_011130406.1"/>
</dbReference>
<evidence type="ECO:0000256" key="4">
    <source>
        <dbReference type="ARBA" id="ARBA00022806"/>
    </source>
</evidence>
<dbReference type="InterPro" id="IPR011545">
    <property type="entry name" value="DEAD/DEAH_box_helicase_dom"/>
</dbReference>
<sequence>MYGPENQEGDSPEQQLLPPPPPRYLDEIPAPSQAHYASSRSGPPPPRGGRRGSAYDSPVARHDRGGFGGAADYRYRADSITSRDNDFELGREPGPYYDDRSVQPFPRGGLGRSVPPRPLANFRKIFYEESAAVKNMSEEDAAQLRKELDISMVCGPSGIKPLPCFEDAGFPKEIEEKLYAAGFKHPSPIQAQAWPILLLGRDFIGIAETGSGKTLAFLLPAVIHIQDQPAVGFNEGPIALVLAPTRELVEQIKTEAHRFAGSLKTGVAYGGAPRRGQLRSIRDGLDTMIACPGRLIDFVERGELFLNRVTYLVLDEADRMLDMGFEPQIRTIVKDIRPDRQTLMFSATWPKEVKALARDLCTEDPVHVSIGSPDLKANHSVTQIVQVVNSLEDRHQQVMDLLTRLTQDDPHQRILIFTETKRGCDVLTRQLKATGLQALCIHGDKEQRERMYVLQEFRSGSHPILVATDVASRGLDIKNVMVVINYDMPNQVEDYVHRIGRTGRAGAKGISYSFISEDKARLASDLIKILEEANQAVPPELRDLTMKGGKQSSKYGAARRYGGAGGFPSRFGGARGGGNYGYSSGNYGGGAYAPGRGGGYRPTSAGGYHGVTGYNHGGAGGYGHGGGGHSHGGSGYGGAGYSHGGSGYNHGGAGITAQSAYSGGGYSMGIYR</sequence>
<feature type="region of interest" description="Disordered" evidence="8">
    <location>
        <begin position="1"/>
        <end position="71"/>
    </location>
</feature>
<dbReference type="PROSITE" id="PS51195">
    <property type="entry name" value="Q_MOTIF"/>
    <property type="match status" value="1"/>
</dbReference>
<dbReference type="FunFam" id="3.40.50.300:FF:000079">
    <property type="entry name" value="probable ATP-dependent RNA helicase DDX17"/>
    <property type="match status" value="1"/>
</dbReference>
<feature type="region of interest" description="Disordered" evidence="8">
    <location>
        <begin position="84"/>
        <end position="113"/>
    </location>
</feature>
<comment type="similarity">
    <text evidence="7">Belongs to the DEAD box helicase family.</text>
</comment>
<dbReference type="InterPro" id="IPR001650">
    <property type="entry name" value="Helicase_C-like"/>
</dbReference>
<evidence type="ECO:0000313" key="12">
    <source>
        <dbReference type="EMBL" id="EZG87066.1"/>
    </source>
</evidence>
<evidence type="ECO:0000259" key="9">
    <source>
        <dbReference type="PROSITE" id="PS51192"/>
    </source>
</evidence>
<evidence type="ECO:0000256" key="2">
    <source>
        <dbReference type="ARBA" id="ARBA00022741"/>
    </source>
</evidence>
<dbReference type="GO" id="GO:0005524">
    <property type="term" value="F:ATP binding"/>
    <property type="evidence" value="ECO:0007669"/>
    <property type="project" value="UniProtKB-KW"/>
</dbReference>
<dbReference type="VEuPathDB" id="CryptoDB:GNI_008310"/>
<comment type="caution">
    <text evidence="12">The sequence shown here is derived from an EMBL/GenBank/DDBJ whole genome shotgun (WGS) entry which is preliminary data.</text>
</comment>
<feature type="domain" description="Helicase ATP-binding" evidence="9">
    <location>
        <begin position="194"/>
        <end position="367"/>
    </location>
</feature>
<dbReference type="Proteomes" id="UP000019763">
    <property type="component" value="Unassembled WGS sequence"/>
</dbReference>
<keyword evidence="5 7" id="KW-0067">ATP-binding</keyword>
<dbReference type="PANTHER" id="PTHR47958">
    <property type="entry name" value="ATP-DEPENDENT RNA HELICASE DBP3"/>
    <property type="match status" value="1"/>
</dbReference>
<dbReference type="AlphaFoldDB" id="A0A023BD09"/>
<dbReference type="SMART" id="SM00490">
    <property type="entry name" value="HELICc"/>
    <property type="match status" value="1"/>
</dbReference>
<dbReference type="GO" id="GO:0016787">
    <property type="term" value="F:hydrolase activity"/>
    <property type="evidence" value="ECO:0007669"/>
    <property type="project" value="UniProtKB-KW"/>
</dbReference>